<evidence type="ECO:0000256" key="1">
    <source>
        <dbReference type="SAM" id="MobiDB-lite"/>
    </source>
</evidence>
<organism evidence="2 3">
    <name type="scientific">Amborella trichopoda</name>
    <dbReference type="NCBI Taxonomy" id="13333"/>
    <lineage>
        <taxon>Eukaryota</taxon>
        <taxon>Viridiplantae</taxon>
        <taxon>Streptophyta</taxon>
        <taxon>Embryophyta</taxon>
        <taxon>Tracheophyta</taxon>
        <taxon>Spermatophyta</taxon>
        <taxon>Magnoliopsida</taxon>
        <taxon>Amborellales</taxon>
        <taxon>Amborellaceae</taxon>
        <taxon>Amborella</taxon>
    </lineage>
</organism>
<keyword evidence="3" id="KW-1185">Reference proteome</keyword>
<feature type="compositionally biased region" description="Basic and acidic residues" evidence="1">
    <location>
        <begin position="74"/>
        <end position="86"/>
    </location>
</feature>
<dbReference type="HOGENOM" id="CLU_1557367_0_0_1"/>
<sequence>MFEDLIADGQYNRAAHDAIPEERAPLQDVATNENTSGNFISHDIDLVEEVATSSPSNGNDGTSKSSKRHKRSRGSQDSREKRDHAYKALDKMVAAMTQLSTSAPTPAPTPTLSINGVVEAFKDDLDEAMVLKVTDIFESPVKARMFFVVPSSYCTDILDNPVKLKVNISHNY</sequence>
<reference evidence="3" key="1">
    <citation type="journal article" date="2013" name="Science">
        <title>The Amborella genome and the evolution of flowering plants.</title>
        <authorList>
            <consortium name="Amborella Genome Project"/>
        </authorList>
    </citation>
    <scope>NUCLEOTIDE SEQUENCE [LARGE SCALE GENOMIC DNA]</scope>
</reference>
<gene>
    <name evidence="2" type="ORF">AMTR_s00054p00158130</name>
</gene>
<feature type="compositionally biased region" description="Polar residues" evidence="1">
    <location>
        <begin position="51"/>
        <end position="62"/>
    </location>
</feature>
<name>U5CXV7_AMBTC</name>
<evidence type="ECO:0000313" key="3">
    <source>
        <dbReference type="Proteomes" id="UP000017836"/>
    </source>
</evidence>
<dbReference type="Gramene" id="ERN18166">
    <property type="protein sequence ID" value="ERN18166"/>
    <property type="gene ID" value="AMTR_s00054p00158130"/>
</dbReference>
<dbReference type="EMBL" id="KI392271">
    <property type="protein sequence ID" value="ERN18166.1"/>
    <property type="molecule type" value="Genomic_DNA"/>
</dbReference>
<dbReference type="AlphaFoldDB" id="U5CXV7"/>
<proteinExistence type="predicted"/>
<evidence type="ECO:0000313" key="2">
    <source>
        <dbReference type="EMBL" id="ERN18166.1"/>
    </source>
</evidence>
<feature type="region of interest" description="Disordered" evidence="1">
    <location>
        <begin position="49"/>
        <end position="86"/>
    </location>
</feature>
<dbReference type="Proteomes" id="UP000017836">
    <property type="component" value="Unassembled WGS sequence"/>
</dbReference>
<accession>U5CXV7</accession>
<protein>
    <submittedName>
        <fullName evidence="2">Uncharacterized protein</fullName>
    </submittedName>
</protein>